<keyword evidence="3" id="KW-0547">Nucleotide-binding</keyword>
<dbReference type="GO" id="GO:0005524">
    <property type="term" value="F:ATP binding"/>
    <property type="evidence" value="ECO:0007669"/>
    <property type="project" value="UniProtKB-KW"/>
</dbReference>
<evidence type="ECO:0000313" key="8">
    <source>
        <dbReference type="Proteomes" id="UP000789396"/>
    </source>
</evidence>
<dbReference type="OrthoDB" id="2441172at2759"/>
<dbReference type="Proteomes" id="UP000789396">
    <property type="component" value="Unassembled WGS sequence"/>
</dbReference>
<evidence type="ECO:0000313" key="7">
    <source>
        <dbReference type="EMBL" id="CAG8728047.1"/>
    </source>
</evidence>
<evidence type="ECO:0000256" key="4">
    <source>
        <dbReference type="ARBA" id="ARBA00022777"/>
    </source>
</evidence>
<dbReference type="PROSITE" id="PS50011">
    <property type="entry name" value="PROTEIN_KINASE_DOM"/>
    <property type="match status" value="1"/>
</dbReference>
<keyword evidence="4" id="KW-0418">Kinase</keyword>
<comment type="caution">
    <text evidence="7">The sequence shown here is derived from an EMBL/GenBank/DDBJ whole genome shotgun (WGS) entry which is preliminary data.</text>
</comment>
<evidence type="ECO:0000256" key="1">
    <source>
        <dbReference type="ARBA" id="ARBA00012513"/>
    </source>
</evidence>
<keyword evidence="5" id="KW-0067">ATP-binding</keyword>
<sequence length="187" mass="21249">NEGVIESHICDLGLSKITDRSTIHGEIYGVMPYIAPETLSSGQYKKESDIYSFGAIMSEMSTGRPPFDDESHDIELLSKIINGLRPRFAPGTPDCYIQLSNRCMDADPTKRPSVNEIYDKISSWWTNLIKEPRILNKELEIRNEFLAADKIIPTLKFTSRSHPNAVYTSRSINIRNITNTYTSARKF</sequence>
<proteinExistence type="predicted"/>
<dbReference type="SUPFAM" id="SSF56112">
    <property type="entry name" value="Protein kinase-like (PK-like)"/>
    <property type="match status" value="1"/>
</dbReference>
<feature type="non-terminal residue" evidence="7">
    <location>
        <position position="1"/>
    </location>
</feature>
<gene>
    <name evidence="7" type="ORF">RFULGI_LOCUS11918</name>
</gene>
<dbReference type="EC" id="2.7.11.1" evidence="1"/>
<accession>A0A9N9IC25</accession>
<dbReference type="InterPro" id="IPR011009">
    <property type="entry name" value="Kinase-like_dom_sf"/>
</dbReference>
<dbReference type="AlphaFoldDB" id="A0A9N9IC25"/>
<name>A0A9N9IC25_9GLOM</name>
<dbReference type="PANTHER" id="PTHR43671">
    <property type="entry name" value="SERINE/THREONINE-PROTEIN KINASE NEK"/>
    <property type="match status" value="1"/>
</dbReference>
<dbReference type="Pfam" id="PF00069">
    <property type="entry name" value="Pkinase"/>
    <property type="match status" value="1"/>
</dbReference>
<evidence type="ECO:0000256" key="3">
    <source>
        <dbReference type="ARBA" id="ARBA00022741"/>
    </source>
</evidence>
<evidence type="ECO:0000256" key="5">
    <source>
        <dbReference type="ARBA" id="ARBA00022840"/>
    </source>
</evidence>
<keyword evidence="2" id="KW-0808">Transferase</keyword>
<dbReference type="InterPro" id="IPR050660">
    <property type="entry name" value="NEK_Ser/Thr_kinase"/>
</dbReference>
<reference evidence="7" key="1">
    <citation type="submission" date="2021-06" db="EMBL/GenBank/DDBJ databases">
        <authorList>
            <person name="Kallberg Y."/>
            <person name="Tangrot J."/>
            <person name="Rosling A."/>
        </authorList>
    </citation>
    <scope>NUCLEOTIDE SEQUENCE</scope>
    <source>
        <strain evidence="7">IN212</strain>
    </source>
</reference>
<dbReference type="PANTHER" id="PTHR43671:SF13">
    <property type="entry name" value="SERINE_THREONINE-PROTEIN KINASE NEK2"/>
    <property type="match status" value="1"/>
</dbReference>
<organism evidence="7 8">
    <name type="scientific">Racocetra fulgida</name>
    <dbReference type="NCBI Taxonomy" id="60492"/>
    <lineage>
        <taxon>Eukaryota</taxon>
        <taxon>Fungi</taxon>
        <taxon>Fungi incertae sedis</taxon>
        <taxon>Mucoromycota</taxon>
        <taxon>Glomeromycotina</taxon>
        <taxon>Glomeromycetes</taxon>
        <taxon>Diversisporales</taxon>
        <taxon>Gigasporaceae</taxon>
        <taxon>Racocetra</taxon>
    </lineage>
</organism>
<dbReference type="InterPro" id="IPR000719">
    <property type="entry name" value="Prot_kinase_dom"/>
</dbReference>
<evidence type="ECO:0000256" key="2">
    <source>
        <dbReference type="ARBA" id="ARBA00022679"/>
    </source>
</evidence>
<evidence type="ECO:0000259" key="6">
    <source>
        <dbReference type="PROSITE" id="PS50011"/>
    </source>
</evidence>
<keyword evidence="8" id="KW-1185">Reference proteome</keyword>
<dbReference type="Gene3D" id="1.10.510.10">
    <property type="entry name" value="Transferase(Phosphotransferase) domain 1"/>
    <property type="match status" value="1"/>
</dbReference>
<protein>
    <recommendedName>
        <fullName evidence="1">non-specific serine/threonine protein kinase</fullName>
        <ecNumber evidence="1">2.7.11.1</ecNumber>
    </recommendedName>
</protein>
<feature type="domain" description="Protein kinase" evidence="6">
    <location>
        <begin position="1"/>
        <end position="125"/>
    </location>
</feature>
<dbReference type="GO" id="GO:0004674">
    <property type="term" value="F:protein serine/threonine kinase activity"/>
    <property type="evidence" value="ECO:0007669"/>
    <property type="project" value="UniProtKB-EC"/>
</dbReference>
<dbReference type="EMBL" id="CAJVPZ010027277">
    <property type="protein sequence ID" value="CAG8728047.1"/>
    <property type="molecule type" value="Genomic_DNA"/>
</dbReference>